<dbReference type="Proteomes" id="UP000799441">
    <property type="component" value="Unassembled WGS sequence"/>
</dbReference>
<evidence type="ECO:0000313" key="1">
    <source>
        <dbReference type="EMBL" id="KAF2722026.1"/>
    </source>
</evidence>
<organism evidence="1 2">
    <name type="scientific">Polychaeton citri CBS 116435</name>
    <dbReference type="NCBI Taxonomy" id="1314669"/>
    <lineage>
        <taxon>Eukaryota</taxon>
        <taxon>Fungi</taxon>
        <taxon>Dikarya</taxon>
        <taxon>Ascomycota</taxon>
        <taxon>Pezizomycotina</taxon>
        <taxon>Dothideomycetes</taxon>
        <taxon>Dothideomycetidae</taxon>
        <taxon>Capnodiales</taxon>
        <taxon>Capnodiaceae</taxon>
        <taxon>Polychaeton</taxon>
    </lineage>
</organism>
<accession>A0A9P4UQZ0</accession>
<dbReference type="AlphaFoldDB" id="A0A9P4UQZ0"/>
<proteinExistence type="predicted"/>
<keyword evidence="2" id="KW-1185">Reference proteome</keyword>
<dbReference type="EMBL" id="MU003785">
    <property type="protein sequence ID" value="KAF2722026.1"/>
    <property type="molecule type" value="Genomic_DNA"/>
</dbReference>
<reference evidence="1" key="1">
    <citation type="journal article" date="2020" name="Stud. Mycol.">
        <title>101 Dothideomycetes genomes: a test case for predicting lifestyles and emergence of pathogens.</title>
        <authorList>
            <person name="Haridas S."/>
            <person name="Albert R."/>
            <person name="Binder M."/>
            <person name="Bloem J."/>
            <person name="Labutti K."/>
            <person name="Salamov A."/>
            <person name="Andreopoulos B."/>
            <person name="Baker S."/>
            <person name="Barry K."/>
            <person name="Bills G."/>
            <person name="Bluhm B."/>
            <person name="Cannon C."/>
            <person name="Castanera R."/>
            <person name="Culley D."/>
            <person name="Daum C."/>
            <person name="Ezra D."/>
            <person name="Gonzalez J."/>
            <person name="Henrissat B."/>
            <person name="Kuo A."/>
            <person name="Liang C."/>
            <person name="Lipzen A."/>
            <person name="Lutzoni F."/>
            <person name="Magnuson J."/>
            <person name="Mondo S."/>
            <person name="Nolan M."/>
            <person name="Ohm R."/>
            <person name="Pangilinan J."/>
            <person name="Park H.-J."/>
            <person name="Ramirez L."/>
            <person name="Alfaro M."/>
            <person name="Sun H."/>
            <person name="Tritt A."/>
            <person name="Yoshinaga Y."/>
            <person name="Zwiers L.-H."/>
            <person name="Turgeon B."/>
            <person name="Goodwin S."/>
            <person name="Spatafora J."/>
            <person name="Crous P."/>
            <person name="Grigoriev I."/>
        </authorList>
    </citation>
    <scope>NUCLEOTIDE SEQUENCE</scope>
    <source>
        <strain evidence="1">CBS 116435</strain>
    </source>
</reference>
<sequence length="82" mass="8742">MICSGVLSRVPVSRSALCSLLSALCSPVLSPALLCSPLLSPTLPYSPIHSLRFWSAMRKTADSGWTTHHPCVLQSHDCCSCG</sequence>
<evidence type="ECO:0000313" key="2">
    <source>
        <dbReference type="Proteomes" id="UP000799441"/>
    </source>
</evidence>
<gene>
    <name evidence="1" type="ORF">K431DRAFT_284236</name>
</gene>
<name>A0A9P4UQZ0_9PEZI</name>
<comment type="caution">
    <text evidence="1">The sequence shown here is derived from an EMBL/GenBank/DDBJ whole genome shotgun (WGS) entry which is preliminary data.</text>
</comment>
<protein>
    <submittedName>
        <fullName evidence="1">Uncharacterized protein</fullName>
    </submittedName>
</protein>